<dbReference type="AlphaFoldDB" id="A0A9D3YF98"/>
<name>A0A9D3YF98_DREPO</name>
<evidence type="ECO:0000256" key="1">
    <source>
        <dbReference type="SAM" id="MobiDB-lite"/>
    </source>
</evidence>
<feature type="region of interest" description="Disordered" evidence="1">
    <location>
        <begin position="12"/>
        <end position="60"/>
    </location>
</feature>
<organism evidence="2 3">
    <name type="scientific">Dreissena polymorpha</name>
    <name type="common">Zebra mussel</name>
    <name type="synonym">Mytilus polymorpha</name>
    <dbReference type="NCBI Taxonomy" id="45954"/>
    <lineage>
        <taxon>Eukaryota</taxon>
        <taxon>Metazoa</taxon>
        <taxon>Spiralia</taxon>
        <taxon>Lophotrochozoa</taxon>
        <taxon>Mollusca</taxon>
        <taxon>Bivalvia</taxon>
        <taxon>Autobranchia</taxon>
        <taxon>Heteroconchia</taxon>
        <taxon>Euheterodonta</taxon>
        <taxon>Imparidentia</taxon>
        <taxon>Neoheterodontei</taxon>
        <taxon>Myida</taxon>
        <taxon>Dreissenoidea</taxon>
        <taxon>Dreissenidae</taxon>
        <taxon>Dreissena</taxon>
    </lineage>
</organism>
<evidence type="ECO:0000313" key="3">
    <source>
        <dbReference type="Proteomes" id="UP000828390"/>
    </source>
</evidence>
<sequence>MHISEFIACVCSDSDENDEPEATRESVNLDDTDGRKGSGDGSAGAYASDEQDDSDDLECW</sequence>
<evidence type="ECO:0000313" key="2">
    <source>
        <dbReference type="EMBL" id="KAH3699607.1"/>
    </source>
</evidence>
<proteinExistence type="predicted"/>
<comment type="caution">
    <text evidence="2">The sequence shown here is derived from an EMBL/GenBank/DDBJ whole genome shotgun (WGS) entry which is preliminary data.</text>
</comment>
<keyword evidence="3" id="KW-1185">Reference proteome</keyword>
<reference evidence="2" key="2">
    <citation type="submission" date="2020-11" db="EMBL/GenBank/DDBJ databases">
        <authorList>
            <person name="McCartney M.A."/>
            <person name="Auch B."/>
            <person name="Kono T."/>
            <person name="Mallez S."/>
            <person name="Becker A."/>
            <person name="Gohl D.M."/>
            <person name="Silverstein K.A.T."/>
            <person name="Koren S."/>
            <person name="Bechman K.B."/>
            <person name="Herman A."/>
            <person name="Abrahante J.E."/>
            <person name="Garbe J."/>
        </authorList>
    </citation>
    <scope>NUCLEOTIDE SEQUENCE</scope>
    <source>
        <strain evidence="2">Duluth1</strain>
        <tissue evidence="2">Whole animal</tissue>
    </source>
</reference>
<dbReference type="Proteomes" id="UP000828390">
    <property type="component" value="Unassembled WGS sequence"/>
</dbReference>
<dbReference type="EMBL" id="JAIWYP010000015">
    <property type="protein sequence ID" value="KAH3699607.1"/>
    <property type="molecule type" value="Genomic_DNA"/>
</dbReference>
<feature type="compositionally biased region" description="Acidic residues" evidence="1">
    <location>
        <begin position="49"/>
        <end position="60"/>
    </location>
</feature>
<accession>A0A9D3YF98</accession>
<gene>
    <name evidence="2" type="ORF">DPMN_074565</name>
</gene>
<protein>
    <submittedName>
        <fullName evidence="2">Uncharacterized protein</fullName>
    </submittedName>
</protein>
<reference evidence="2" key="1">
    <citation type="journal article" date="2019" name="bioRxiv">
        <title>The Genome of the Zebra Mussel, Dreissena polymorpha: A Resource for Invasive Species Research.</title>
        <authorList>
            <person name="McCartney M.A."/>
            <person name="Auch B."/>
            <person name="Kono T."/>
            <person name="Mallez S."/>
            <person name="Zhang Y."/>
            <person name="Obille A."/>
            <person name="Becker A."/>
            <person name="Abrahante J.E."/>
            <person name="Garbe J."/>
            <person name="Badalamenti J.P."/>
            <person name="Herman A."/>
            <person name="Mangelson H."/>
            <person name="Liachko I."/>
            <person name="Sullivan S."/>
            <person name="Sone E.D."/>
            <person name="Koren S."/>
            <person name="Silverstein K.A.T."/>
            <person name="Beckman K.B."/>
            <person name="Gohl D.M."/>
        </authorList>
    </citation>
    <scope>NUCLEOTIDE SEQUENCE</scope>
    <source>
        <strain evidence="2">Duluth1</strain>
        <tissue evidence="2">Whole animal</tissue>
    </source>
</reference>